<reference evidence="6 7" key="1">
    <citation type="journal article" date="2017" name="Int. J. Syst. Evol. Microbiol.">
        <title>Aquarickettsiella crustaci n. gen. n. sp. (Gammaproteobacteria: Legionellales: Coxiellaceae); a bacterial pathogen of the freshwater crustacean: Gammarus fossarum (Malacostraca: Amphipoda).</title>
        <authorList>
            <person name="Bojko J."/>
            <person name="Dunn A.M."/>
            <person name="Stebbing P.D."/>
            <person name="Van Aerle R."/>
            <person name="Bacela-Spychalska K."/>
            <person name="Bean T.P."/>
            <person name="Stentiford G.D."/>
        </authorList>
    </citation>
    <scope>NUCLEOTIDE SEQUENCE [LARGE SCALE GENOMIC DNA]</scope>
    <source>
        <strain evidence="6">RA15029</strain>
    </source>
</reference>
<dbReference type="CDD" id="cd03220">
    <property type="entry name" value="ABC_KpsT_Wzt"/>
    <property type="match status" value="1"/>
</dbReference>
<gene>
    <name evidence="6" type="ORF">CFE62_001010</name>
</gene>
<reference evidence="6 7" key="2">
    <citation type="journal article" date="2018" name="J. Invertebr. Pathol.">
        <title>'Candidatus Aquirickettsiella gammari' (Gammaproteobacteria: Legionellales: Coxiellaceae): A bacterial pathogen of the freshwater crustacean Gammarus fossarum (Malacostraca: Amphipoda).</title>
        <authorList>
            <person name="Bojko J."/>
            <person name="Dunn A.M."/>
            <person name="Stebbing P.D."/>
            <person name="van Aerle R."/>
            <person name="Bacela-Spychalska K."/>
            <person name="Bean T.P."/>
            <person name="Urrutia A."/>
            <person name="Stentiford G.D."/>
        </authorList>
    </citation>
    <scope>NUCLEOTIDE SEQUENCE [LARGE SCALE GENOMIC DNA]</scope>
    <source>
        <strain evidence="6">RA15029</strain>
    </source>
</reference>
<dbReference type="InterPro" id="IPR050683">
    <property type="entry name" value="Bact_Polysacc_Export_ATP-bd"/>
</dbReference>
<evidence type="ECO:0000313" key="6">
    <source>
        <dbReference type="EMBL" id="RDH40972.1"/>
    </source>
</evidence>
<evidence type="ECO:0000256" key="3">
    <source>
        <dbReference type="ARBA" id="ARBA00022741"/>
    </source>
</evidence>
<comment type="caution">
    <text evidence="6">The sequence shown here is derived from an EMBL/GenBank/DDBJ whole genome shotgun (WGS) entry which is preliminary data.</text>
</comment>
<dbReference type="PANTHER" id="PTHR46743">
    <property type="entry name" value="TEICHOIC ACIDS EXPORT ATP-BINDING PROTEIN TAGH"/>
    <property type="match status" value="1"/>
</dbReference>
<dbReference type="SUPFAM" id="SSF52540">
    <property type="entry name" value="P-loop containing nucleoside triphosphate hydrolases"/>
    <property type="match status" value="1"/>
</dbReference>
<dbReference type="PANTHER" id="PTHR46743:SF2">
    <property type="entry name" value="TEICHOIC ACIDS EXPORT ATP-BINDING PROTEIN TAGH"/>
    <property type="match status" value="1"/>
</dbReference>
<dbReference type="InterPro" id="IPR027417">
    <property type="entry name" value="P-loop_NTPase"/>
</dbReference>
<dbReference type="PROSITE" id="PS50893">
    <property type="entry name" value="ABC_TRANSPORTER_2"/>
    <property type="match status" value="1"/>
</dbReference>
<evidence type="ECO:0000256" key="4">
    <source>
        <dbReference type="ARBA" id="ARBA00022840"/>
    </source>
</evidence>
<dbReference type="GO" id="GO:0005524">
    <property type="term" value="F:ATP binding"/>
    <property type="evidence" value="ECO:0007669"/>
    <property type="project" value="UniProtKB-KW"/>
</dbReference>
<evidence type="ECO:0000256" key="2">
    <source>
        <dbReference type="ARBA" id="ARBA00022448"/>
    </source>
</evidence>
<keyword evidence="3" id="KW-0547">Nucleotide-binding</keyword>
<evidence type="ECO:0000313" key="7">
    <source>
        <dbReference type="Proteomes" id="UP000226429"/>
    </source>
</evidence>
<dbReference type="EMBL" id="NMOS02000002">
    <property type="protein sequence ID" value="RDH40972.1"/>
    <property type="molecule type" value="Genomic_DNA"/>
</dbReference>
<proteinExistence type="inferred from homology"/>
<feature type="domain" description="ABC transporter" evidence="5">
    <location>
        <begin position="23"/>
        <end position="249"/>
    </location>
</feature>
<keyword evidence="2" id="KW-0813">Transport</keyword>
<comment type="similarity">
    <text evidence="1">Belongs to the ABC transporter superfamily.</text>
</comment>
<keyword evidence="4 6" id="KW-0067">ATP-binding</keyword>
<dbReference type="InterPro" id="IPR003439">
    <property type="entry name" value="ABC_transporter-like_ATP-bd"/>
</dbReference>
<organism evidence="6 7">
    <name type="scientific">Candidatus Aquirickettsiella gammari</name>
    <dbReference type="NCBI Taxonomy" id="2016198"/>
    <lineage>
        <taxon>Bacteria</taxon>
        <taxon>Pseudomonadati</taxon>
        <taxon>Pseudomonadota</taxon>
        <taxon>Gammaproteobacteria</taxon>
        <taxon>Legionellales</taxon>
        <taxon>Coxiellaceae</taxon>
        <taxon>Candidatus Aquirickettsiella</taxon>
    </lineage>
</organism>
<dbReference type="GO" id="GO:0140359">
    <property type="term" value="F:ABC-type transporter activity"/>
    <property type="evidence" value="ECO:0007669"/>
    <property type="project" value="InterPro"/>
</dbReference>
<dbReference type="GO" id="GO:0016887">
    <property type="term" value="F:ATP hydrolysis activity"/>
    <property type="evidence" value="ECO:0007669"/>
    <property type="project" value="InterPro"/>
</dbReference>
<sequence length="249" mass="27556">MASIQLDSVSINFPIYNFGTRSLKKKFLQFTTGGVLSDQERVIFVKSLDKVTLTFNHGDRVGLIGHNGAGKSTLLRALASIYEPVEGTMRCEGKVTPLLNIMLGINPESTGYENIIVRGLLLGLTRKEIQKKLESIAEFTELGDYLLAPVRTYSAGMQLRLAFAVVTCIKPDILLMDEIIGVGDTVFLKKAEQRLNEFIDQSSILVLASHSNATIQTLCNKVVLLEKGRVQYVGTVEEGIEKYDQLNEQ</sequence>
<evidence type="ECO:0000259" key="5">
    <source>
        <dbReference type="PROSITE" id="PS50893"/>
    </source>
</evidence>
<accession>A0A370CJE1</accession>
<keyword evidence="7" id="KW-1185">Reference proteome</keyword>
<name>A0A370CJE1_9COXI</name>
<dbReference type="Proteomes" id="UP000226429">
    <property type="component" value="Unassembled WGS sequence"/>
</dbReference>
<protein>
    <submittedName>
        <fullName evidence="6">ABC transporter ATP-binding protein</fullName>
    </submittedName>
</protein>
<dbReference type="Pfam" id="PF00005">
    <property type="entry name" value="ABC_tran"/>
    <property type="match status" value="1"/>
</dbReference>
<dbReference type="Gene3D" id="3.40.50.300">
    <property type="entry name" value="P-loop containing nucleotide triphosphate hydrolases"/>
    <property type="match status" value="1"/>
</dbReference>
<dbReference type="AlphaFoldDB" id="A0A370CJE1"/>
<dbReference type="InterPro" id="IPR003593">
    <property type="entry name" value="AAA+_ATPase"/>
</dbReference>
<evidence type="ECO:0000256" key="1">
    <source>
        <dbReference type="ARBA" id="ARBA00005417"/>
    </source>
</evidence>
<dbReference type="GO" id="GO:0016020">
    <property type="term" value="C:membrane"/>
    <property type="evidence" value="ECO:0007669"/>
    <property type="project" value="InterPro"/>
</dbReference>
<dbReference type="SMART" id="SM00382">
    <property type="entry name" value="AAA"/>
    <property type="match status" value="1"/>
</dbReference>
<dbReference type="InterPro" id="IPR015860">
    <property type="entry name" value="ABC_transpr_TagH-like"/>
</dbReference>